<dbReference type="OrthoDB" id="211602at2157"/>
<accession>M0LZS9</accession>
<sequence length="88" mass="9826">MSEESQHRYEDGFRVRPATPDSARDGISRYHFVSSAPEDCRAVLSAPGVDAQHAKRTVADCCPDLSTTDLHEVSRAEERKVIDWGRPV</sequence>
<name>M0LZS9_9EURY</name>
<comment type="caution">
    <text evidence="2">The sequence shown here is derived from an EMBL/GenBank/DDBJ whole genome shotgun (WGS) entry which is preliminary data.</text>
</comment>
<dbReference type="PATRIC" id="fig|1132509.6.peg.2050"/>
<evidence type="ECO:0000313" key="3">
    <source>
        <dbReference type="Proteomes" id="UP000011566"/>
    </source>
</evidence>
<evidence type="ECO:0000256" key="1">
    <source>
        <dbReference type="SAM" id="MobiDB-lite"/>
    </source>
</evidence>
<organism evidence="2 3">
    <name type="scientific">Halococcus hamelinensis 100A6</name>
    <dbReference type="NCBI Taxonomy" id="1132509"/>
    <lineage>
        <taxon>Archaea</taxon>
        <taxon>Methanobacteriati</taxon>
        <taxon>Methanobacteriota</taxon>
        <taxon>Stenosarchaea group</taxon>
        <taxon>Halobacteria</taxon>
        <taxon>Halobacteriales</taxon>
        <taxon>Halococcaceae</taxon>
        <taxon>Halococcus</taxon>
    </lineage>
</organism>
<dbReference type="Proteomes" id="UP000011566">
    <property type="component" value="Unassembled WGS sequence"/>
</dbReference>
<gene>
    <name evidence="2" type="ORF">C447_09075</name>
</gene>
<proteinExistence type="predicted"/>
<protein>
    <submittedName>
        <fullName evidence="2">Uncharacterized protein</fullName>
    </submittedName>
</protein>
<keyword evidence="3" id="KW-1185">Reference proteome</keyword>
<dbReference type="AlphaFoldDB" id="M0LZS9"/>
<reference evidence="2 3" key="1">
    <citation type="journal article" date="2014" name="PLoS Genet.">
        <title>Phylogenetically driven sequencing of extremely halophilic archaea reveals strategies for static and dynamic osmo-response.</title>
        <authorList>
            <person name="Becker E.A."/>
            <person name="Seitzer P.M."/>
            <person name="Tritt A."/>
            <person name="Larsen D."/>
            <person name="Krusor M."/>
            <person name="Yao A.I."/>
            <person name="Wu D."/>
            <person name="Madern D."/>
            <person name="Eisen J.A."/>
            <person name="Darling A.E."/>
            <person name="Facciotti M.T."/>
        </authorList>
    </citation>
    <scope>NUCLEOTIDE SEQUENCE [LARGE SCALE GENOMIC DNA]</scope>
    <source>
        <strain evidence="2 3">100A6</strain>
    </source>
</reference>
<dbReference type="EMBL" id="AOMB01000025">
    <property type="protein sequence ID" value="EMA38678.1"/>
    <property type="molecule type" value="Genomic_DNA"/>
</dbReference>
<evidence type="ECO:0000313" key="2">
    <source>
        <dbReference type="EMBL" id="EMA38678.1"/>
    </source>
</evidence>
<feature type="region of interest" description="Disordered" evidence="1">
    <location>
        <begin position="1"/>
        <end position="25"/>
    </location>
</feature>
<feature type="compositionally biased region" description="Basic and acidic residues" evidence="1">
    <location>
        <begin position="1"/>
        <end position="14"/>
    </location>
</feature>